<dbReference type="EMBL" id="UINC01046682">
    <property type="protein sequence ID" value="SVB55009.1"/>
    <property type="molecule type" value="Genomic_DNA"/>
</dbReference>
<accession>A0A382EX49</accession>
<evidence type="ECO:0000313" key="1">
    <source>
        <dbReference type="EMBL" id="SVB55009.1"/>
    </source>
</evidence>
<gene>
    <name evidence="1" type="ORF">METZ01_LOCUS207863</name>
</gene>
<sequence length="38" mass="4317">MHDFCFKRGKLYCENVSVASLAKKHGSPLYIYSHATLT</sequence>
<evidence type="ECO:0008006" key="2">
    <source>
        <dbReference type="Google" id="ProtNLM"/>
    </source>
</evidence>
<name>A0A382EX49_9ZZZZ</name>
<proteinExistence type="predicted"/>
<dbReference type="AlphaFoldDB" id="A0A382EX49"/>
<reference evidence="1" key="1">
    <citation type="submission" date="2018-05" db="EMBL/GenBank/DDBJ databases">
        <authorList>
            <person name="Lanie J.A."/>
            <person name="Ng W.-L."/>
            <person name="Kazmierczak K.M."/>
            <person name="Andrzejewski T.M."/>
            <person name="Davidsen T.M."/>
            <person name="Wayne K.J."/>
            <person name="Tettelin H."/>
            <person name="Glass J.I."/>
            <person name="Rusch D."/>
            <person name="Podicherti R."/>
            <person name="Tsui H.-C.T."/>
            <person name="Winkler M.E."/>
        </authorList>
    </citation>
    <scope>NUCLEOTIDE SEQUENCE</scope>
</reference>
<protein>
    <recommendedName>
        <fullName evidence="2">Orn/DAP/Arg decarboxylase 2 N-terminal domain-containing protein</fullName>
    </recommendedName>
</protein>
<feature type="non-terminal residue" evidence="1">
    <location>
        <position position="38"/>
    </location>
</feature>
<organism evidence="1">
    <name type="scientific">marine metagenome</name>
    <dbReference type="NCBI Taxonomy" id="408172"/>
    <lineage>
        <taxon>unclassified sequences</taxon>
        <taxon>metagenomes</taxon>
        <taxon>ecological metagenomes</taxon>
    </lineage>
</organism>